<dbReference type="GO" id="GO:0016491">
    <property type="term" value="F:oxidoreductase activity"/>
    <property type="evidence" value="ECO:0007669"/>
    <property type="project" value="InterPro"/>
</dbReference>
<dbReference type="Gene3D" id="3.40.109.10">
    <property type="entry name" value="NADH Oxidase"/>
    <property type="match status" value="1"/>
</dbReference>
<evidence type="ECO:0008006" key="3">
    <source>
        <dbReference type="Google" id="ProtNLM"/>
    </source>
</evidence>
<dbReference type="EMBL" id="JAEKNN010000029">
    <property type="protein sequence ID" value="MBJ7609076.1"/>
    <property type="molecule type" value="Genomic_DNA"/>
</dbReference>
<protein>
    <recommendedName>
        <fullName evidence="3">Nitroreductase domain-containing protein</fullName>
    </recommendedName>
</protein>
<proteinExistence type="predicted"/>
<dbReference type="SUPFAM" id="SSF55469">
    <property type="entry name" value="FMN-dependent nitroreductase-like"/>
    <property type="match status" value="1"/>
</dbReference>
<comment type="caution">
    <text evidence="1">The sequence shown here is derived from an EMBL/GenBank/DDBJ whole genome shotgun (WGS) entry which is preliminary data.</text>
</comment>
<accession>A0A934KHW0</accession>
<dbReference type="InterPro" id="IPR000415">
    <property type="entry name" value="Nitroreductase-like"/>
</dbReference>
<gene>
    <name evidence="1" type="ORF">JF887_06550</name>
</gene>
<dbReference type="Proteomes" id="UP000614410">
    <property type="component" value="Unassembled WGS sequence"/>
</dbReference>
<evidence type="ECO:0000313" key="1">
    <source>
        <dbReference type="EMBL" id="MBJ7609076.1"/>
    </source>
</evidence>
<sequence length="305" mass="33898">MIKAGSRAPSAHNTQPWRLTPLGSRSYSLWYCLADKLRADPDDRDGMMAMGGFYETLRLSAHAHECDVELTPVIEELADGVSLGSIEFKDRHGPPDPLALSIGERQCNRHEYARRPLPAGLVEALTSLGQLLVSPISVAPLVSKASVLAWKDSRFVRDLDEWTRFDDTSADGMTTDCLQLSKVDQAALKFALRRGRLPGWLARVYATRDVRLTRASSSLVVLTTASRDPLSLFEAGRRLIQSWTLINSVGYSWHPMSIVIDQSTVHQLQDMIDGADPVAIYRVGLTDQDAAWSKRRDIADIVVQR</sequence>
<reference evidence="1 2" key="1">
    <citation type="submission" date="2020-10" db="EMBL/GenBank/DDBJ databases">
        <title>Ca. Dormibacterota MAGs.</title>
        <authorList>
            <person name="Montgomery K."/>
        </authorList>
    </citation>
    <scope>NUCLEOTIDE SEQUENCE [LARGE SCALE GENOMIC DNA]</scope>
    <source>
        <strain evidence="1">Mitchell_Peninsula_5</strain>
    </source>
</reference>
<dbReference type="AlphaFoldDB" id="A0A934KHW0"/>
<evidence type="ECO:0000313" key="2">
    <source>
        <dbReference type="Proteomes" id="UP000614410"/>
    </source>
</evidence>
<organism evidence="1 2">
    <name type="scientific">Candidatus Amunia macphersoniae</name>
    <dbReference type="NCBI Taxonomy" id="3127014"/>
    <lineage>
        <taxon>Bacteria</taxon>
        <taxon>Bacillati</taxon>
        <taxon>Candidatus Dormiibacterota</taxon>
        <taxon>Candidatus Dormibacteria</taxon>
        <taxon>Candidatus Aeolococcales</taxon>
        <taxon>Candidatus Aeolococcaceae</taxon>
        <taxon>Candidatus Amunia</taxon>
    </lineage>
</organism>
<name>A0A934KHW0_9BACT</name>